<dbReference type="PANTHER" id="PTHR12993:SF11">
    <property type="entry name" value="N-ACETYLGLUCOSAMINYL-PHOSPHATIDYLINOSITOL DE-N-ACETYLASE"/>
    <property type="match status" value="1"/>
</dbReference>
<reference evidence="2 3" key="1">
    <citation type="submission" date="2023-07" db="EMBL/GenBank/DDBJ databases">
        <title>Genomic Encyclopedia of Type Strains, Phase IV (KMG-IV): sequencing the most valuable type-strain genomes for metagenomic binning, comparative biology and taxonomic classification.</title>
        <authorList>
            <person name="Goeker M."/>
        </authorList>
    </citation>
    <scope>NUCLEOTIDE SEQUENCE [LARGE SCALE GENOMIC DNA]</scope>
    <source>
        <strain evidence="2 3">DSM 16460</strain>
    </source>
</reference>
<dbReference type="RefSeq" id="WP_306976166.1">
    <property type="nucleotide sequence ID" value="NZ_JAUSTQ010000005.1"/>
</dbReference>
<dbReference type="PANTHER" id="PTHR12993">
    <property type="entry name" value="N-ACETYLGLUCOSAMINYL-PHOSPHATIDYLINOSITOL DE-N-ACETYLASE-RELATED"/>
    <property type="match status" value="1"/>
</dbReference>
<evidence type="ECO:0000313" key="2">
    <source>
        <dbReference type="EMBL" id="MDQ0159579.1"/>
    </source>
</evidence>
<dbReference type="Proteomes" id="UP001224359">
    <property type="component" value="Unassembled WGS sequence"/>
</dbReference>
<gene>
    <name evidence="2" type="ORF">J2S77_001563</name>
</gene>
<keyword evidence="3" id="KW-1185">Reference proteome</keyword>
<proteinExistence type="predicted"/>
<evidence type="ECO:0000313" key="3">
    <source>
        <dbReference type="Proteomes" id="UP001224359"/>
    </source>
</evidence>
<organism evidence="2 3">
    <name type="scientific">Alkalibacillus salilacus</name>
    <dbReference type="NCBI Taxonomy" id="284582"/>
    <lineage>
        <taxon>Bacteria</taxon>
        <taxon>Bacillati</taxon>
        <taxon>Bacillota</taxon>
        <taxon>Bacilli</taxon>
        <taxon>Bacillales</taxon>
        <taxon>Bacillaceae</taxon>
        <taxon>Alkalibacillus</taxon>
    </lineage>
</organism>
<comment type="caution">
    <text evidence="2">The sequence shown here is derived from an EMBL/GenBank/DDBJ whole genome shotgun (WGS) entry which is preliminary data.</text>
</comment>
<name>A0ABT9VF32_9BACI</name>
<protein>
    <submittedName>
        <fullName evidence="2">LmbE family N-acetylglucosaminyl deacetylase</fullName>
    </submittedName>
</protein>
<dbReference type="EMBL" id="JAUSTQ010000005">
    <property type="protein sequence ID" value="MDQ0159579.1"/>
    <property type="molecule type" value="Genomic_DNA"/>
</dbReference>
<dbReference type="Gene3D" id="3.40.50.10320">
    <property type="entry name" value="LmbE-like"/>
    <property type="match status" value="1"/>
</dbReference>
<evidence type="ECO:0000256" key="1">
    <source>
        <dbReference type="ARBA" id="ARBA00001947"/>
    </source>
</evidence>
<dbReference type="Pfam" id="PF02585">
    <property type="entry name" value="PIG-L"/>
    <property type="match status" value="1"/>
</dbReference>
<dbReference type="InterPro" id="IPR003737">
    <property type="entry name" value="GlcNAc_PI_deacetylase-related"/>
</dbReference>
<dbReference type="InterPro" id="IPR024078">
    <property type="entry name" value="LmbE-like_dom_sf"/>
</dbReference>
<accession>A0ABT9VF32</accession>
<dbReference type="SUPFAM" id="SSF102588">
    <property type="entry name" value="LmbE-like"/>
    <property type="match status" value="1"/>
</dbReference>
<sequence length="237" mass="27017">MSNVLVIAAHPDDEILGCGGTIVNHVRQGDTVHSVILAEGITSRDPKRDREERYDQLSQLAKDAEKANDVLGVHELILDQFPDNRMDQLDRLDIIKVIEQIIDRVKPDIVYTHHIGDVNIDHRRIHEAVITACRPIPGQHLVKQLLFFETVSSTEWMPPQSAPNFIPNWYVDISHSIEAKLKALQSYTSEMREWPHPRSIEGVQVLSEWRGSNIGVHHAEAFILGRNILINENEENQ</sequence>
<comment type="cofactor">
    <cofactor evidence="1">
        <name>Zn(2+)</name>
        <dbReference type="ChEBI" id="CHEBI:29105"/>
    </cofactor>
</comment>